<dbReference type="Proteomes" id="UP000034293">
    <property type="component" value="Unassembled WGS sequence"/>
</dbReference>
<feature type="region of interest" description="Disordered" evidence="1">
    <location>
        <begin position="95"/>
        <end position="131"/>
    </location>
</feature>
<dbReference type="AlphaFoldDB" id="A0A0G0S8U8"/>
<comment type="caution">
    <text evidence="2">The sequence shown here is derived from an EMBL/GenBank/DDBJ whole genome shotgun (WGS) entry which is preliminary data.</text>
</comment>
<evidence type="ECO:0000313" key="2">
    <source>
        <dbReference type="EMBL" id="KKR61388.1"/>
    </source>
</evidence>
<gene>
    <name evidence="2" type="ORF">UU02_C0060G0007</name>
</gene>
<feature type="non-terminal residue" evidence="2">
    <location>
        <position position="1"/>
    </location>
</feature>
<name>A0A0G0S8U8_9BACT</name>
<dbReference type="EMBL" id="LBZA01000060">
    <property type="protein sequence ID" value="KKR61388.1"/>
    <property type="molecule type" value="Genomic_DNA"/>
</dbReference>
<protein>
    <submittedName>
        <fullName evidence="2">Uncharacterized protein</fullName>
    </submittedName>
</protein>
<organism evidence="2 3">
    <name type="scientific">Candidatus Woesebacteria bacterium GW2011_GWA1_40_43</name>
    <dbReference type="NCBI Taxonomy" id="1618553"/>
    <lineage>
        <taxon>Bacteria</taxon>
        <taxon>Candidatus Woeseibacteriota</taxon>
    </lineage>
</organism>
<feature type="compositionally biased region" description="Basic and acidic residues" evidence="1">
    <location>
        <begin position="95"/>
        <end position="125"/>
    </location>
</feature>
<sequence length="131" mass="14843">VKVIRELGSERRETVGLKHIKTTSLSCLYYTDVFESDCIYNHRGWLYFVIFSIVLAPAKNKSDYLLETPVYLGLPNLGNKASSAVNQQERSFEKSKEILTGHTSDPDNKSGKIWSDPHSDMRFAKPEGFAI</sequence>
<proteinExistence type="predicted"/>
<evidence type="ECO:0000313" key="3">
    <source>
        <dbReference type="Proteomes" id="UP000034293"/>
    </source>
</evidence>
<evidence type="ECO:0000256" key="1">
    <source>
        <dbReference type="SAM" id="MobiDB-lite"/>
    </source>
</evidence>
<accession>A0A0G0S8U8</accession>
<reference evidence="2 3" key="1">
    <citation type="journal article" date="2015" name="Nature">
        <title>rRNA introns, odd ribosomes, and small enigmatic genomes across a large radiation of phyla.</title>
        <authorList>
            <person name="Brown C.T."/>
            <person name="Hug L.A."/>
            <person name="Thomas B.C."/>
            <person name="Sharon I."/>
            <person name="Castelle C.J."/>
            <person name="Singh A."/>
            <person name="Wilkins M.J."/>
            <person name="Williams K.H."/>
            <person name="Banfield J.F."/>
        </authorList>
    </citation>
    <scope>NUCLEOTIDE SEQUENCE [LARGE SCALE GENOMIC DNA]</scope>
</reference>